<dbReference type="EMBL" id="LAZR01068770">
    <property type="protein sequence ID" value="KKK49015.1"/>
    <property type="molecule type" value="Genomic_DNA"/>
</dbReference>
<reference evidence="1" key="1">
    <citation type="journal article" date="2015" name="Nature">
        <title>Complex archaea that bridge the gap between prokaryotes and eukaryotes.</title>
        <authorList>
            <person name="Spang A."/>
            <person name="Saw J.H."/>
            <person name="Jorgensen S.L."/>
            <person name="Zaremba-Niedzwiedzka K."/>
            <person name="Martijn J."/>
            <person name="Lind A.E."/>
            <person name="van Eijk R."/>
            <person name="Schleper C."/>
            <person name="Guy L."/>
            <person name="Ettema T.J."/>
        </authorList>
    </citation>
    <scope>NUCLEOTIDE SEQUENCE</scope>
</reference>
<sequence>MKHIVTIYDENSPNYMVSSFHAKIGTSTIICDTKEAALLIMETYPLKHKSISRINISSFDDNEQLVSISSWFREE</sequence>
<protein>
    <submittedName>
        <fullName evidence="1">Uncharacterized protein</fullName>
    </submittedName>
</protein>
<gene>
    <name evidence="1" type="ORF">LCGC14_3139340</name>
</gene>
<dbReference type="AlphaFoldDB" id="A0A0F8WLC1"/>
<comment type="caution">
    <text evidence="1">The sequence shown here is derived from an EMBL/GenBank/DDBJ whole genome shotgun (WGS) entry which is preliminary data.</text>
</comment>
<accession>A0A0F8WLC1</accession>
<name>A0A0F8WLC1_9ZZZZ</name>
<proteinExistence type="predicted"/>
<evidence type="ECO:0000313" key="1">
    <source>
        <dbReference type="EMBL" id="KKK49015.1"/>
    </source>
</evidence>
<organism evidence="1">
    <name type="scientific">marine sediment metagenome</name>
    <dbReference type="NCBI Taxonomy" id="412755"/>
    <lineage>
        <taxon>unclassified sequences</taxon>
        <taxon>metagenomes</taxon>
        <taxon>ecological metagenomes</taxon>
    </lineage>
</organism>